<dbReference type="InterPro" id="IPR001757">
    <property type="entry name" value="P_typ_ATPase"/>
</dbReference>
<dbReference type="GO" id="GO:0005524">
    <property type="term" value="F:ATP binding"/>
    <property type="evidence" value="ECO:0007669"/>
    <property type="project" value="InterPro"/>
</dbReference>
<organism evidence="5">
    <name type="scientific">marine sediment metagenome</name>
    <dbReference type="NCBI Taxonomy" id="412755"/>
    <lineage>
        <taxon>unclassified sequences</taxon>
        <taxon>metagenomes</taxon>
        <taxon>ecological metagenomes</taxon>
    </lineage>
</organism>
<evidence type="ECO:0000256" key="3">
    <source>
        <dbReference type="SAM" id="Phobius"/>
    </source>
</evidence>
<dbReference type="InterPro" id="IPR023214">
    <property type="entry name" value="HAD_sf"/>
</dbReference>
<keyword evidence="2" id="KW-1003">Cell membrane</keyword>
<sequence length="235" mass="25850">MAGITTVMITGDQEPTAVAVAKEIGIIQTDEHLVVSGEKFALMTNEELNVEIEKIRVYSRMSPKDKYRVVETLQEKDHVVAVTGDGVNDAPALKKADIGVAMGITGTDVSKEVAAMVITDDAFNTIVSAVEEGRNIFENMKKFIRYLLSCNFDEIFAVLIIYAAFQELPFLPLQILFLNLLTDALPALSLSFDPYDPELMKRPPRGKKSSFVRDMYAFASFAGVIALIGSLGMFL</sequence>
<dbReference type="InterPro" id="IPR036412">
    <property type="entry name" value="HAD-like_sf"/>
</dbReference>
<feature type="non-terminal residue" evidence="5">
    <location>
        <position position="235"/>
    </location>
</feature>
<keyword evidence="3" id="KW-0812">Transmembrane</keyword>
<dbReference type="AlphaFoldDB" id="X1KBF4"/>
<keyword evidence="3" id="KW-1133">Transmembrane helix</keyword>
<comment type="caution">
    <text evidence="5">The sequence shown here is derived from an EMBL/GenBank/DDBJ whole genome shotgun (WGS) entry which is preliminary data.</text>
</comment>
<dbReference type="InterPro" id="IPR006068">
    <property type="entry name" value="ATPase_P-typ_cation-transptr_C"/>
</dbReference>
<feature type="domain" description="Cation-transporting P-type ATPase C-terminal" evidence="4">
    <location>
        <begin position="167"/>
        <end position="234"/>
    </location>
</feature>
<dbReference type="PRINTS" id="PR00119">
    <property type="entry name" value="CATATPASE"/>
</dbReference>
<dbReference type="SUPFAM" id="SSF56784">
    <property type="entry name" value="HAD-like"/>
    <property type="match status" value="1"/>
</dbReference>
<evidence type="ECO:0000313" key="5">
    <source>
        <dbReference type="EMBL" id="GAH87534.1"/>
    </source>
</evidence>
<dbReference type="NCBIfam" id="TIGR01494">
    <property type="entry name" value="ATPase_P-type"/>
    <property type="match status" value="1"/>
</dbReference>
<dbReference type="InterPro" id="IPR050510">
    <property type="entry name" value="Cation_transp_ATPase_P-type"/>
</dbReference>
<dbReference type="EMBL" id="BARU01040038">
    <property type="protein sequence ID" value="GAH87534.1"/>
    <property type="molecule type" value="Genomic_DNA"/>
</dbReference>
<dbReference type="Pfam" id="PF00689">
    <property type="entry name" value="Cation_ATPase_C"/>
    <property type="match status" value="1"/>
</dbReference>
<dbReference type="Gene3D" id="1.20.1110.10">
    <property type="entry name" value="Calcium-transporting ATPase, transmembrane domain"/>
    <property type="match status" value="1"/>
</dbReference>
<dbReference type="PANTHER" id="PTHR43294">
    <property type="entry name" value="SODIUM/POTASSIUM-TRANSPORTING ATPASE SUBUNIT ALPHA"/>
    <property type="match status" value="1"/>
</dbReference>
<comment type="subcellular location">
    <subcellularLocation>
        <location evidence="1">Cell membrane</location>
        <topology evidence="1">Multi-pass membrane protein</topology>
    </subcellularLocation>
</comment>
<dbReference type="GO" id="GO:0016887">
    <property type="term" value="F:ATP hydrolysis activity"/>
    <property type="evidence" value="ECO:0007669"/>
    <property type="project" value="InterPro"/>
</dbReference>
<dbReference type="GO" id="GO:0005886">
    <property type="term" value="C:plasma membrane"/>
    <property type="evidence" value="ECO:0007669"/>
    <property type="project" value="UniProtKB-SubCell"/>
</dbReference>
<feature type="transmembrane region" description="Helical" evidence="3">
    <location>
        <begin position="143"/>
        <end position="165"/>
    </location>
</feature>
<evidence type="ECO:0000256" key="1">
    <source>
        <dbReference type="ARBA" id="ARBA00004651"/>
    </source>
</evidence>
<dbReference type="Pfam" id="PF00702">
    <property type="entry name" value="Hydrolase"/>
    <property type="match status" value="1"/>
</dbReference>
<gene>
    <name evidence="5" type="ORF">S03H2_61961</name>
</gene>
<dbReference type="PANTHER" id="PTHR43294:SF21">
    <property type="entry name" value="CATION TRANSPORTING ATPASE"/>
    <property type="match status" value="1"/>
</dbReference>
<dbReference type="PRINTS" id="PR00120">
    <property type="entry name" value="HATPASE"/>
</dbReference>
<protein>
    <recommendedName>
        <fullName evidence="4">Cation-transporting P-type ATPase C-terminal domain-containing protein</fullName>
    </recommendedName>
</protein>
<dbReference type="Gene3D" id="3.40.50.1000">
    <property type="entry name" value="HAD superfamily/HAD-like"/>
    <property type="match status" value="1"/>
</dbReference>
<evidence type="ECO:0000256" key="2">
    <source>
        <dbReference type="ARBA" id="ARBA00022475"/>
    </source>
</evidence>
<proteinExistence type="predicted"/>
<accession>X1KBF4</accession>
<feature type="transmembrane region" description="Helical" evidence="3">
    <location>
        <begin position="216"/>
        <end position="234"/>
    </location>
</feature>
<reference evidence="5" key="1">
    <citation type="journal article" date="2014" name="Front. Microbiol.">
        <title>High frequency of phylogenetically diverse reductive dehalogenase-homologous genes in deep subseafloor sedimentary metagenomes.</title>
        <authorList>
            <person name="Kawai M."/>
            <person name="Futagami T."/>
            <person name="Toyoda A."/>
            <person name="Takaki Y."/>
            <person name="Nishi S."/>
            <person name="Hori S."/>
            <person name="Arai W."/>
            <person name="Tsubouchi T."/>
            <person name="Morono Y."/>
            <person name="Uchiyama I."/>
            <person name="Ito T."/>
            <person name="Fujiyama A."/>
            <person name="Inagaki F."/>
            <person name="Takami H."/>
        </authorList>
    </citation>
    <scope>NUCLEOTIDE SEQUENCE</scope>
    <source>
        <strain evidence="5">Expedition CK06-06</strain>
    </source>
</reference>
<evidence type="ECO:0000259" key="4">
    <source>
        <dbReference type="Pfam" id="PF00689"/>
    </source>
</evidence>
<feature type="transmembrane region" description="Helical" evidence="3">
    <location>
        <begin position="171"/>
        <end position="195"/>
    </location>
</feature>
<keyword evidence="3" id="KW-0472">Membrane</keyword>
<name>X1KBF4_9ZZZZ</name>